<dbReference type="InterPro" id="IPR037523">
    <property type="entry name" value="VOC_core"/>
</dbReference>
<proteinExistence type="predicted"/>
<dbReference type="InterPro" id="IPR004360">
    <property type="entry name" value="Glyas_Fos-R_dOase_dom"/>
</dbReference>
<dbReference type="PANTHER" id="PTHR34109">
    <property type="entry name" value="BNAUNNG04460D PROTEIN-RELATED"/>
    <property type="match status" value="1"/>
</dbReference>
<evidence type="ECO:0000313" key="3">
    <source>
        <dbReference type="Proteomes" id="UP000466794"/>
    </source>
</evidence>
<dbReference type="Gene3D" id="3.30.720.120">
    <property type="match status" value="1"/>
</dbReference>
<evidence type="ECO:0000313" key="2">
    <source>
        <dbReference type="EMBL" id="MVU82123.1"/>
    </source>
</evidence>
<dbReference type="InterPro" id="IPR029068">
    <property type="entry name" value="Glyas_Bleomycin-R_OHBP_Dase"/>
</dbReference>
<accession>A0A7K1V644</accession>
<dbReference type="Proteomes" id="UP000466794">
    <property type="component" value="Unassembled WGS sequence"/>
</dbReference>
<evidence type="ECO:0000259" key="1">
    <source>
        <dbReference type="PROSITE" id="PS51819"/>
    </source>
</evidence>
<dbReference type="Gene3D" id="3.30.720.110">
    <property type="match status" value="1"/>
</dbReference>
<feature type="domain" description="VOC" evidence="1">
    <location>
        <begin position="12"/>
        <end position="135"/>
    </location>
</feature>
<dbReference type="SUPFAM" id="SSF54593">
    <property type="entry name" value="Glyoxalase/Bleomycin resistance protein/Dihydroxybiphenyl dioxygenase"/>
    <property type="match status" value="1"/>
</dbReference>
<gene>
    <name evidence="2" type="ORF">GPX89_33405</name>
</gene>
<dbReference type="Pfam" id="PF00903">
    <property type="entry name" value="Glyoxalase"/>
    <property type="match status" value="1"/>
</dbReference>
<reference evidence="2 3" key="1">
    <citation type="submission" date="2019-12" db="EMBL/GenBank/DDBJ databases">
        <title>Nocardia sp. nov. ET3-3 isolated from soil.</title>
        <authorList>
            <person name="Kanchanasin P."/>
            <person name="Tanasupawat S."/>
            <person name="Yuki M."/>
            <person name="Kudo T."/>
        </authorList>
    </citation>
    <scope>NUCLEOTIDE SEQUENCE [LARGE SCALE GENOMIC DNA]</scope>
    <source>
        <strain evidence="2 3">ET3-3</strain>
    </source>
</reference>
<dbReference type="EMBL" id="WRPP01000008">
    <property type="protein sequence ID" value="MVU82123.1"/>
    <property type="molecule type" value="Genomic_DNA"/>
</dbReference>
<name>A0A7K1V644_9NOCA</name>
<organism evidence="2 3">
    <name type="scientific">Nocardia terrae</name>
    <dbReference type="NCBI Taxonomy" id="2675851"/>
    <lineage>
        <taxon>Bacteria</taxon>
        <taxon>Bacillati</taxon>
        <taxon>Actinomycetota</taxon>
        <taxon>Actinomycetes</taxon>
        <taxon>Mycobacteriales</taxon>
        <taxon>Nocardiaceae</taxon>
        <taxon>Nocardia</taxon>
    </lineage>
</organism>
<keyword evidence="3" id="KW-1185">Reference proteome</keyword>
<dbReference type="PANTHER" id="PTHR34109:SF1">
    <property type="entry name" value="VOC DOMAIN-CONTAINING PROTEIN"/>
    <property type="match status" value="1"/>
</dbReference>
<protein>
    <submittedName>
        <fullName evidence="2">VOC family protein</fullName>
    </submittedName>
</protein>
<sequence length="153" mass="16478">MSDVKPIPDGYPTVSPALACQGAAQAIDFYKHVFGADERYRMPGPDGKIAHCEMQFGTSVIMLGDPAPGMGFLDPRTIGGTPVNLYVYVDDVDAAHAAALAAGAQELQAPANQFYGDRTSALEDPWGHRWTLALHVEDVNPEEMAKRMAEMQG</sequence>
<dbReference type="AlphaFoldDB" id="A0A7K1V644"/>
<dbReference type="CDD" id="cd07246">
    <property type="entry name" value="VOC_like"/>
    <property type="match status" value="1"/>
</dbReference>
<comment type="caution">
    <text evidence="2">The sequence shown here is derived from an EMBL/GenBank/DDBJ whole genome shotgun (WGS) entry which is preliminary data.</text>
</comment>
<dbReference type="RefSeq" id="WP_157391727.1">
    <property type="nucleotide sequence ID" value="NZ_WRPP01000008.1"/>
</dbReference>
<dbReference type="PROSITE" id="PS51819">
    <property type="entry name" value="VOC"/>
    <property type="match status" value="1"/>
</dbReference>